<proteinExistence type="predicted"/>
<dbReference type="Proteomes" id="UP000653674">
    <property type="component" value="Unassembled WGS sequence"/>
</dbReference>
<evidence type="ECO:0000313" key="2">
    <source>
        <dbReference type="Proteomes" id="UP000653674"/>
    </source>
</evidence>
<organism evidence="1 2">
    <name type="scientific">Planosporangium flavigriseum</name>
    <dbReference type="NCBI Taxonomy" id="373681"/>
    <lineage>
        <taxon>Bacteria</taxon>
        <taxon>Bacillati</taxon>
        <taxon>Actinomycetota</taxon>
        <taxon>Actinomycetes</taxon>
        <taxon>Micromonosporales</taxon>
        <taxon>Micromonosporaceae</taxon>
        <taxon>Planosporangium</taxon>
    </lineage>
</organism>
<keyword evidence="2" id="KW-1185">Reference proteome</keyword>
<accession>A0A8J3LZ74</accession>
<dbReference type="AlphaFoldDB" id="A0A8J3LZ74"/>
<dbReference type="EMBL" id="BONU01000044">
    <property type="protein sequence ID" value="GIG76075.1"/>
    <property type="molecule type" value="Genomic_DNA"/>
</dbReference>
<reference evidence="1" key="1">
    <citation type="submission" date="2021-01" db="EMBL/GenBank/DDBJ databases">
        <title>Whole genome shotgun sequence of Planosporangium flavigriseum NBRC 105377.</title>
        <authorList>
            <person name="Komaki H."/>
            <person name="Tamura T."/>
        </authorList>
    </citation>
    <scope>NUCLEOTIDE SEQUENCE</scope>
    <source>
        <strain evidence="1">NBRC 105377</strain>
    </source>
</reference>
<protein>
    <submittedName>
        <fullName evidence="1">Uncharacterized protein</fullName>
    </submittedName>
</protein>
<evidence type="ECO:0000313" key="1">
    <source>
        <dbReference type="EMBL" id="GIG76075.1"/>
    </source>
</evidence>
<gene>
    <name evidence="1" type="ORF">Pfl04_44790</name>
</gene>
<sequence length="77" mass="8479">MDGLVAGAETVGLAVRVDQVAAGLLVGPPQAVNDIQVTSAAPRRVARLRREDLSVRWARLRGRGKTDMQRVYHHTYE</sequence>
<comment type="caution">
    <text evidence="1">The sequence shown here is derived from an EMBL/GenBank/DDBJ whole genome shotgun (WGS) entry which is preliminary data.</text>
</comment>
<name>A0A8J3LZ74_9ACTN</name>